<evidence type="ECO:0000256" key="1">
    <source>
        <dbReference type="SAM" id="MobiDB-lite"/>
    </source>
</evidence>
<evidence type="ECO:0000313" key="3">
    <source>
        <dbReference type="Proteomes" id="UP001497512"/>
    </source>
</evidence>
<gene>
    <name evidence="2" type="ORF">CSSPTR1EN2_LOCUS6249</name>
</gene>
<keyword evidence="3" id="KW-1185">Reference proteome</keyword>
<feature type="compositionally biased region" description="Basic and acidic residues" evidence="1">
    <location>
        <begin position="20"/>
        <end position="29"/>
    </location>
</feature>
<organism evidence="2 3">
    <name type="scientific">Sphagnum troendelagicum</name>
    <dbReference type="NCBI Taxonomy" id="128251"/>
    <lineage>
        <taxon>Eukaryota</taxon>
        <taxon>Viridiplantae</taxon>
        <taxon>Streptophyta</taxon>
        <taxon>Embryophyta</taxon>
        <taxon>Bryophyta</taxon>
        <taxon>Sphagnophytina</taxon>
        <taxon>Sphagnopsida</taxon>
        <taxon>Sphagnales</taxon>
        <taxon>Sphagnaceae</taxon>
        <taxon>Sphagnum</taxon>
    </lineage>
</organism>
<evidence type="ECO:0000313" key="2">
    <source>
        <dbReference type="EMBL" id="CAK9202122.1"/>
    </source>
</evidence>
<accession>A0ABP0TPY8</accession>
<protein>
    <submittedName>
        <fullName evidence="2">Uncharacterized protein</fullName>
    </submittedName>
</protein>
<sequence>MCVANVGVKDCFEEAAAAKAHPEDGREEAAGLGVQQRDKMEACHTSHTEERLDVLPSAGSTTADRAITGGGEPT</sequence>
<reference evidence="2" key="1">
    <citation type="submission" date="2024-02" db="EMBL/GenBank/DDBJ databases">
        <authorList>
            <consortium name="ELIXIR-Norway"/>
            <consortium name="Elixir Norway"/>
        </authorList>
    </citation>
    <scope>NUCLEOTIDE SEQUENCE</scope>
</reference>
<proteinExistence type="predicted"/>
<dbReference type="EMBL" id="OZ019905">
    <property type="protein sequence ID" value="CAK9202122.1"/>
    <property type="molecule type" value="Genomic_DNA"/>
</dbReference>
<feature type="region of interest" description="Disordered" evidence="1">
    <location>
        <begin position="17"/>
        <end position="39"/>
    </location>
</feature>
<dbReference type="Proteomes" id="UP001497512">
    <property type="component" value="Chromosome 13"/>
</dbReference>
<name>A0ABP0TPY8_9BRYO</name>